<sequence>MTSYLKYSKNLCIPGSQQEIHDCLCYPPINSTITPTAHRPSLNLDNYIQTPKKLPPQTTEPADRGN</sequence>
<dbReference type="EMBL" id="CAJVRL010000077">
    <property type="protein sequence ID" value="CAG8957147.1"/>
    <property type="molecule type" value="Genomic_DNA"/>
</dbReference>
<dbReference type="Proteomes" id="UP000696280">
    <property type="component" value="Unassembled WGS sequence"/>
</dbReference>
<evidence type="ECO:0000313" key="3">
    <source>
        <dbReference type="Proteomes" id="UP000696280"/>
    </source>
</evidence>
<dbReference type="AlphaFoldDB" id="A0A9N9L521"/>
<name>A0A9N9L521_9HELO</name>
<organism evidence="2 3">
    <name type="scientific">Hymenoscyphus fraxineus</name>
    <dbReference type="NCBI Taxonomy" id="746836"/>
    <lineage>
        <taxon>Eukaryota</taxon>
        <taxon>Fungi</taxon>
        <taxon>Dikarya</taxon>
        <taxon>Ascomycota</taxon>
        <taxon>Pezizomycotina</taxon>
        <taxon>Leotiomycetes</taxon>
        <taxon>Helotiales</taxon>
        <taxon>Helotiaceae</taxon>
        <taxon>Hymenoscyphus</taxon>
    </lineage>
</organism>
<keyword evidence="3" id="KW-1185">Reference proteome</keyword>
<evidence type="ECO:0000313" key="2">
    <source>
        <dbReference type="EMBL" id="CAG8957147.1"/>
    </source>
</evidence>
<gene>
    <name evidence="2" type="ORF">HYFRA_00009348</name>
</gene>
<feature type="region of interest" description="Disordered" evidence="1">
    <location>
        <begin position="46"/>
        <end position="66"/>
    </location>
</feature>
<evidence type="ECO:0000256" key="1">
    <source>
        <dbReference type="SAM" id="MobiDB-lite"/>
    </source>
</evidence>
<proteinExistence type="predicted"/>
<comment type="caution">
    <text evidence="2">The sequence shown here is derived from an EMBL/GenBank/DDBJ whole genome shotgun (WGS) entry which is preliminary data.</text>
</comment>
<protein>
    <submittedName>
        <fullName evidence="2">Uncharacterized protein</fullName>
    </submittedName>
</protein>
<accession>A0A9N9L521</accession>
<reference evidence="2" key="1">
    <citation type="submission" date="2021-07" db="EMBL/GenBank/DDBJ databases">
        <authorList>
            <person name="Durling M."/>
        </authorList>
    </citation>
    <scope>NUCLEOTIDE SEQUENCE</scope>
</reference>